<gene>
    <name evidence="1" type="ORF">EYH02_04995</name>
</gene>
<sequence>MTKIRYNPASDTLIVRVDEFGNVARYTVVNDDIEIGVNEIGMIVEIRIHGASRHGLVRVAEMLRRRRRRL</sequence>
<evidence type="ECO:0000313" key="1">
    <source>
        <dbReference type="EMBL" id="HIP57405.1"/>
    </source>
</evidence>
<name>A0A832YTC4_9CREN</name>
<evidence type="ECO:0000313" key="2">
    <source>
        <dbReference type="Proteomes" id="UP000605805"/>
    </source>
</evidence>
<proteinExistence type="predicted"/>
<protein>
    <recommendedName>
        <fullName evidence="3">DUF2283 domain-containing protein</fullName>
    </recommendedName>
</protein>
<dbReference type="Proteomes" id="UP000605805">
    <property type="component" value="Unassembled WGS sequence"/>
</dbReference>
<accession>A0A832YTC4</accession>
<comment type="caution">
    <text evidence="1">The sequence shown here is derived from an EMBL/GenBank/DDBJ whole genome shotgun (WGS) entry which is preliminary data.</text>
</comment>
<dbReference type="AlphaFoldDB" id="A0A832YTC4"/>
<organism evidence="1 2">
    <name type="scientific">Ignisphaera aggregans</name>
    <dbReference type="NCBI Taxonomy" id="334771"/>
    <lineage>
        <taxon>Archaea</taxon>
        <taxon>Thermoproteota</taxon>
        <taxon>Thermoprotei</taxon>
        <taxon>Desulfurococcales</taxon>
        <taxon>Desulfurococcaceae</taxon>
        <taxon>Ignisphaera</taxon>
    </lineage>
</organism>
<dbReference type="EMBL" id="DQTV01000094">
    <property type="protein sequence ID" value="HIP57405.1"/>
    <property type="molecule type" value="Genomic_DNA"/>
</dbReference>
<reference evidence="1" key="1">
    <citation type="journal article" date="2020" name="ISME J.">
        <title>Gammaproteobacteria mediating utilization of methyl-, sulfur- and petroleum organic compounds in deep ocean hydrothermal plumes.</title>
        <authorList>
            <person name="Zhou Z."/>
            <person name="Liu Y."/>
            <person name="Pan J."/>
            <person name="Cron B.R."/>
            <person name="Toner B.M."/>
            <person name="Anantharaman K."/>
            <person name="Breier J.A."/>
            <person name="Dick G.J."/>
            <person name="Li M."/>
        </authorList>
    </citation>
    <scope>NUCLEOTIDE SEQUENCE</scope>
    <source>
        <strain evidence="1">SZUA-1435</strain>
    </source>
</reference>
<evidence type="ECO:0008006" key="3">
    <source>
        <dbReference type="Google" id="ProtNLM"/>
    </source>
</evidence>